<accession>A0ABT6VZ75</accession>
<evidence type="ECO:0008006" key="4">
    <source>
        <dbReference type="Google" id="ProtNLM"/>
    </source>
</evidence>
<dbReference type="RefSeq" id="WP_271323776.1">
    <property type="nucleotide sequence ID" value="NZ_JAAGKO020000017.1"/>
</dbReference>
<proteinExistence type="predicted"/>
<evidence type="ECO:0000313" key="3">
    <source>
        <dbReference type="Proteomes" id="UP001156398"/>
    </source>
</evidence>
<keyword evidence="3" id="KW-1185">Reference proteome</keyword>
<name>A0ABT6VZ75_9ACTN</name>
<evidence type="ECO:0000256" key="1">
    <source>
        <dbReference type="SAM" id="MobiDB-lite"/>
    </source>
</evidence>
<organism evidence="2 3">
    <name type="scientific">Streptantibioticus silvisoli</name>
    <dbReference type="NCBI Taxonomy" id="2705255"/>
    <lineage>
        <taxon>Bacteria</taxon>
        <taxon>Bacillati</taxon>
        <taxon>Actinomycetota</taxon>
        <taxon>Actinomycetes</taxon>
        <taxon>Kitasatosporales</taxon>
        <taxon>Streptomycetaceae</taxon>
        <taxon>Streptantibioticus</taxon>
    </lineage>
</organism>
<comment type="caution">
    <text evidence="2">The sequence shown here is derived from an EMBL/GenBank/DDBJ whole genome shotgun (WGS) entry which is preliminary data.</text>
</comment>
<dbReference type="Gene3D" id="3.40.50.1460">
    <property type="match status" value="1"/>
</dbReference>
<dbReference type="Proteomes" id="UP001156398">
    <property type="component" value="Unassembled WGS sequence"/>
</dbReference>
<evidence type="ECO:0000313" key="2">
    <source>
        <dbReference type="EMBL" id="MDI5963781.1"/>
    </source>
</evidence>
<protein>
    <recommendedName>
        <fullName evidence="4">Caspase family protein</fullName>
    </recommendedName>
</protein>
<sequence length="420" mass="44920">MTEARGERQAIIISVGRYAAGSGLTGYDSVDATARRLTELLEQDGRPLWDRVVRVVDPESPHGIIDTIARGMQAARGGGRLLVHYIGHGEVLTVGSGETYKYTGLALSTSRTRAPWSFLALDVVQEEMRVHHDCARALVLDCCNSAGAGALGVPALEFGEPDGRRDPFGARPAADAWSARDPNTCVLTAVSHGSRSQLTGAIRPDGLTEFSGLMIDVLESGIPGAGAVLNIRDLYQGMKDSPQGKDVRPGLIQRGPYPLDVFPNRAAPDHAARGGPPDTREQDRRLAAADPRELVAAWMRRQGPLADIDTDRVVACVQRRMAGAPAAHVAHIVHLTHGYEEGTVEWLRDTLSRPLLGRDAWDNGTVMRALAAHGCPDCLLFGRWIGDSVVKHGGPQDALRLMAGRRHDPLSPGPGGGGTP</sequence>
<gene>
    <name evidence="2" type="ORF">POF43_013825</name>
</gene>
<dbReference type="EMBL" id="JAAGKO020000017">
    <property type="protein sequence ID" value="MDI5963781.1"/>
    <property type="molecule type" value="Genomic_DNA"/>
</dbReference>
<feature type="compositionally biased region" description="Basic and acidic residues" evidence="1">
    <location>
        <begin position="267"/>
        <end position="283"/>
    </location>
</feature>
<feature type="region of interest" description="Disordered" evidence="1">
    <location>
        <begin position="263"/>
        <end position="283"/>
    </location>
</feature>
<reference evidence="2 3" key="1">
    <citation type="submission" date="2023-05" db="EMBL/GenBank/DDBJ databases">
        <title>Streptantibioticus silvisoli sp. nov., acidotolerant actinomycetes 1 from pine litter.</title>
        <authorList>
            <person name="Swiecimska M."/>
            <person name="Golinska P."/>
            <person name="Sangal V."/>
            <person name="Wachnowicz B."/>
            <person name="Goodfellow M."/>
        </authorList>
    </citation>
    <scope>NUCLEOTIDE SEQUENCE [LARGE SCALE GENOMIC DNA]</scope>
    <source>
        <strain evidence="2 3">SL54</strain>
    </source>
</reference>